<dbReference type="Gene3D" id="3.40.50.10490">
    <property type="entry name" value="Glucose-6-phosphate isomerase like protein, domain 1"/>
    <property type="match status" value="1"/>
</dbReference>
<dbReference type="EMBL" id="VSSQ01139174">
    <property type="protein sequence ID" value="MPN61899.1"/>
    <property type="molecule type" value="Genomic_DNA"/>
</dbReference>
<gene>
    <name evidence="1" type="ORF">SDC9_209645</name>
</gene>
<dbReference type="NCBIfam" id="NF002805">
    <property type="entry name" value="PRK02947.1"/>
    <property type="match status" value="1"/>
</dbReference>
<protein>
    <submittedName>
        <fullName evidence="1">Uncharacterized protein</fullName>
    </submittedName>
</protein>
<evidence type="ECO:0000313" key="1">
    <source>
        <dbReference type="EMBL" id="MPN61899.1"/>
    </source>
</evidence>
<dbReference type="AlphaFoldDB" id="A0A645JGU4"/>
<accession>A0A645JGU4</accession>
<organism evidence="1">
    <name type="scientific">bioreactor metagenome</name>
    <dbReference type="NCBI Taxonomy" id="1076179"/>
    <lineage>
        <taxon>unclassified sequences</taxon>
        <taxon>metagenomes</taxon>
        <taxon>ecological metagenomes</taxon>
    </lineage>
</organism>
<sequence>MKIIVVTNIAHTMVGASRHPSGKKLYEFGDVVLDNFGCYGDASVNIDGFERKVAPTSTVVGAAIMNAIVAQCVQNMVSDGFVPEVFASSNVDGGDEINHQFIKKYRGEIKSL</sequence>
<reference evidence="1" key="1">
    <citation type="submission" date="2019-08" db="EMBL/GenBank/DDBJ databases">
        <authorList>
            <person name="Kucharzyk K."/>
            <person name="Murdoch R.W."/>
            <person name="Higgins S."/>
            <person name="Loffler F."/>
        </authorList>
    </citation>
    <scope>NUCLEOTIDE SEQUENCE</scope>
</reference>
<comment type="caution">
    <text evidence="1">The sequence shown here is derived from an EMBL/GenBank/DDBJ whole genome shotgun (WGS) entry which is preliminary data.</text>
</comment>
<proteinExistence type="predicted"/>
<name>A0A645JGU4_9ZZZZ</name>